<feature type="transmembrane region" description="Helical" evidence="18">
    <location>
        <begin position="805"/>
        <end position="823"/>
    </location>
</feature>
<dbReference type="Proteomes" id="UP000679789">
    <property type="component" value="Unassembled WGS sequence"/>
</dbReference>
<evidence type="ECO:0000313" key="23">
    <source>
        <dbReference type="EMBL" id="MBS8132052.1"/>
    </source>
</evidence>
<dbReference type="EMBL" id="JAERQV010000006">
    <property type="protein sequence ID" value="MBS8124318.1"/>
    <property type="molecule type" value="Genomic_DNA"/>
</dbReference>
<reference evidence="20" key="1">
    <citation type="journal article" date="2021" name="Nat. Microbiol.">
        <title>Cell division in the archaeon Haloferax volcanii relies on two FtsZ proteins with distinct functions in division ring assembly and constriction.</title>
        <authorList>
            <person name="Liao Y."/>
            <person name="Ithurbide S."/>
            <person name="Evenhuis C."/>
            <person name="Loewe J."/>
            <person name="Duggin I.G."/>
        </authorList>
    </citation>
    <scope>NUCLEOTIDE SEQUENCE</scope>
    <source>
        <strain evidence="20">H98</strain>
        <strain evidence="23">ID112 - delta_ftsZ1_delta_ftsZ2</strain>
        <strain evidence="21">ID76 - delta_ftsZ1</strain>
        <strain evidence="22">ID77 - delta_ftsZ2</strain>
    </source>
</reference>
<keyword evidence="8" id="KW-0964">Secreted</keyword>
<dbReference type="GO" id="GO:0030115">
    <property type="term" value="C:S-layer"/>
    <property type="evidence" value="ECO:0007669"/>
    <property type="project" value="UniProtKB-SubCell"/>
</dbReference>
<evidence type="ECO:0000256" key="15">
    <source>
        <dbReference type="ARBA" id="ARBA00023316"/>
    </source>
</evidence>
<evidence type="ECO:0000256" key="8">
    <source>
        <dbReference type="ARBA" id="ARBA00022525"/>
    </source>
</evidence>
<keyword evidence="11" id="KW-0732">Signal</keyword>
<evidence type="ECO:0000259" key="19">
    <source>
        <dbReference type="Pfam" id="PF18204"/>
    </source>
</evidence>
<organism evidence="20 24">
    <name type="scientific">Haloferax volcanii</name>
    <name type="common">Halobacterium volcanii</name>
    <dbReference type="NCBI Taxonomy" id="2246"/>
    <lineage>
        <taxon>Archaea</taxon>
        <taxon>Methanobacteriati</taxon>
        <taxon>Methanobacteriota</taxon>
        <taxon>Stenosarchaea group</taxon>
        <taxon>Halobacteria</taxon>
        <taxon>Halobacteriales</taxon>
        <taxon>Haloferacaceae</taxon>
        <taxon>Haloferax</taxon>
    </lineage>
</organism>
<dbReference type="SMR" id="A0A8T5C1V7"/>
<dbReference type="Proteomes" id="UP000679371">
    <property type="component" value="Unassembled WGS sequence"/>
</dbReference>
<comment type="subcellular location">
    <subcellularLocation>
        <location evidence="2">Cell membrane</location>
    </subcellularLocation>
    <subcellularLocation>
        <location evidence="3">Secreted</location>
        <location evidence="3">Cell wall</location>
        <location evidence="3">S-layer</location>
    </subcellularLocation>
</comment>
<evidence type="ECO:0000256" key="14">
    <source>
        <dbReference type="ARBA" id="ARBA00023180"/>
    </source>
</evidence>
<protein>
    <recommendedName>
        <fullName evidence="5">Cell surface glycoprotein</fullName>
    </recommendedName>
    <alternativeName>
        <fullName evidence="16">S-layer glycoprotein</fullName>
    </alternativeName>
</protein>
<feature type="region of interest" description="Disordered" evidence="17">
    <location>
        <begin position="73"/>
        <end position="111"/>
    </location>
</feature>
<keyword evidence="10 18" id="KW-0812">Transmembrane</keyword>
<evidence type="ECO:0000256" key="4">
    <source>
        <dbReference type="ARBA" id="ARBA00009327"/>
    </source>
</evidence>
<evidence type="ECO:0000313" key="20">
    <source>
        <dbReference type="EMBL" id="MBS8119305.1"/>
    </source>
</evidence>
<evidence type="ECO:0000256" key="9">
    <source>
        <dbReference type="ARBA" id="ARBA00022601"/>
    </source>
</evidence>
<keyword evidence="14" id="KW-0325">Glycoprotein</keyword>
<keyword evidence="12 18" id="KW-1133">Transmembrane helix</keyword>
<feature type="compositionally biased region" description="Polar residues" evidence="17">
    <location>
        <begin position="73"/>
        <end position="102"/>
    </location>
</feature>
<dbReference type="EMBL" id="JAERQU010000006">
    <property type="protein sequence ID" value="MBS8119305.1"/>
    <property type="molecule type" value="Genomic_DNA"/>
</dbReference>
<proteinExistence type="inferred from homology"/>
<evidence type="ECO:0000313" key="21">
    <source>
        <dbReference type="EMBL" id="MBS8124318.1"/>
    </source>
</evidence>
<evidence type="ECO:0000256" key="7">
    <source>
        <dbReference type="ARBA" id="ARBA00022512"/>
    </source>
</evidence>
<evidence type="ECO:0000256" key="11">
    <source>
        <dbReference type="ARBA" id="ARBA00022729"/>
    </source>
</evidence>
<dbReference type="Proteomes" id="UP000678484">
    <property type="component" value="Unassembled WGS sequence"/>
</dbReference>
<feature type="domain" description="PGF-CTERM archaeal protein-sorting signal" evidence="19">
    <location>
        <begin position="803"/>
        <end position="825"/>
    </location>
</feature>
<evidence type="ECO:0000256" key="3">
    <source>
        <dbReference type="ARBA" id="ARBA00004237"/>
    </source>
</evidence>
<feature type="compositionally biased region" description="Low complexity" evidence="17">
    <location>
        <begin position="761"/>
        <end position="787"/>
    </location>
</feature>
<dbReference type="GO" id="GO:0005886">
    <property type="term" value="C:plasma membrane"/>
    <property type="evidence" value="ECO:0007669"/>
    <property type="project" value="UniProtKB-SubCell"/>
</dbReference>
<dbReference type="RefSeq" id="WP_013035656.1">
    <property type="nucleotide sequence ID" value="NZ_JAERQU010000006.1"/>
</dbReference>
<evidence type="ECO:0000256" key="17">
    <source>
        <dbReference type="SAM" id="MobiDB-lite"/>
    </source>
</evidence>
<comment type="similarity">
    <text evidence="4">Belongs to the halobacterial S-layer protein family.</text>
</comment>
<keyword evidence="6" id="KW-1003">Cell membrane</keyword>
<evidence type="ECO:0000256" key="6">
    <source>
        <dbReference type="ARBA" id="ARBA00022475"/>
    </source>
</evidence>
<dbReference type="GO" id="GO:0071555">
    <property type="term" value="P:cell wall organization"/>
    <property type="evidence" value="ECO:0007669"/>
    <property type="project" value="UniProtKB-KW"/>
</dbReference>
<evidence type="ECO:0000256" key="13">
    <source>
        <dbReference type="ARBA" id="ARBA00023136"/>
    </source>
</evidence>
<keyword evidence="9" id="KW-0701">S-layer</keyword>
<evidence type="ECO:0000256" key="5">
    <source>
        <dbReference type="ARBA" id="ARBA00017560"/>
    </source>
</evidence>
<name>A0A8T5C1V7_HALVO</name>
<dbReference type="InterPro" id="IPR026371">
    <property type="entry name" value="PGF_CTERM"/>
</dbReference>
<dbReference type="Pfam" id="PF18204">
    <property type="entry name" value="PGF-CTERM"/>
    <property type="match status" value="1"/>
</dbReference>
<dbReference type="NCBIfam" id="TIGR04207">
    <property type="entry name" value="halo_sig_pep"/>
    <property type="match status" value="1"/>
</dbReference>
<evidence type="ECO:0000256" key="2">
    <source>
        <dbReference type="ARBA" id="ARBA00004236"/>
    </source>
</evidence>
<dbReference type="EMBL" id="JAERQX010000006">
    <property type="protein sequence ID" value="MBS8132052.1"/>
    <property type="molecule type" value="Genomic_DNA"/>
</dbReference>
<evidence type="ECO:0000256" key="1">
    <source>
        <dbReference type="ARBA" id="ARBA00003466"/>
    </source>
</evidence>
<dbReference type="InterPro" id="IPR026452">
    <property type="entry name" value="Surf_glycop_sig_pep"/>
</dbReference>
<keyword evidence="13 18" id="KW-0472">Membrane</keyword>
<evidence type="ECO:0000256" key="10">
    <source>
        <dbReference type="ARBA" id="ARBA00022692"/>
    </source>
</evidence>
<dbReference type="InterPro" id="IPR026458">
    <property type="entry name" value="Csg_halobact"/>
</dbReference>
<dbReference type="Proteomes" id="UP000676028">
    <property type="component" value="Unassembled WGS sequence"/>
</dbReference>
<comment type="function">
    <text evidence="1">S-layer protein. The S-layer is a paracrystalline mono-layered assembly of proteins which coat the surface of the cell.</text>
</comment>
<gene>
    <name evidence="20" type="primary">csg</name>
    <name evidence="20" type="ORF">JK351_09050</name>
    <name evidence="23" type="ORF">JK352_09055</name>
    <name evidence="22" type="ORF">JK353_09060</name>
    <name evidence="21" type="ORF">JK354_09055</name>
</gene>
<evidence type="ECO:0000256" key="18">
    <source>
        <dbReference type="SAM" id="Phobius"/>
    </source>
</evidence>
<dbReference type="OMA" id="FGEDTAN"/>
<dbReference type="GeneID" id="8924493"/>
<feature type="region of interest" description="Disordered" evidence="17">
    <location>
        <begin position="755"/>
        <end position="804"/>
    </location>
</feature>
<dbReference type="NCBIfam" id="TIGR04216">
    <property type="entry name" value="halo_surf_glyco"/>
    <property type="match status" value="1"/>
</dbReference>
<dbReference type="AlphaFoldDB" id="A0A8T5C1V7"/>
<accession>A0A8T5C1V7</accession>
<evidence type="ECO:0000256" key="12">
    <source>
        <dbReference type="ARBA" id="ARBA00022989"/>
    </source>
</evidence>
<dbReference type="NCBIfam" id="TIGR04126">
    <property type="entry name" value="PGF_CTERM"/>
    <property type="match status" value="1"/>
</dbReference>
<keyword evidence="15" id="KW-0961">Cell wall biogenesis/degradation</keyword>
<evidence type="ECO:0000313" key="24">
    <source>
        <dbReference type="Proteomes" id="UP000679371"/>
    </source>
</evidence>
<sequence length="827" mass="85189">MTKLKDQTRAILLATLMVTSVFAGAIAFTGSAAAERGNLDADSESFNKTIQSGDRVFLGEEISTDAGLGASNPLLTGTAGNSEGVSLDLSSPIPQTTENQPLGTYDVDGSGSATTPNVTLLAPRITDSEILTSSGGDVTGSAISSSDAGNLYVNADYNYESAEKVEVTVEDPSGTDITNEVLSGTDTFVDDGSIGSTSSTGGGVGIDMSDQDAGEYTIILEGAEDLDFGDATETMTLTISSQDEIGIELDSESVTQGTDVQYTVTNGIDGNEHVVAMDLSDLQNDATTEQAKEVFRNIGDTSEVGIANSSATNTSGSSTGPTVETADIAYAVVEIDGASAVGGIETQYLDDSEVDLEVYDAGVSATAAVGQDATNDITLTIEEGGTTLSSPTGQYVVGSEVDINGTATSSDSVAIYVRDDGDWQLLEIGGDNEISVDSDDTFEEEDIALSGLSGDGSSILSLTGTYRIGVIDASDADVGGDGSVDDSLTTSEFTSGVSSSNSIRVTDQALTGQFTTINGQVAPVETGTVDINGTASGANSVLVIFVDERGNVNYQEVSVDSDGTYDEDDITVGLTQGRVTAHILSVGRDSAIGDGSLPSGPSNGATLNDLTGYLDTLDQNNNNGEQINELIASETVDETASDDLIVTETFRLAESSTSIDSIYPDAAEAAGINPVATGETMVIAGSTNLKPDDNTISIEVTNEDGTSVALEDTDEWNNDGQWMVEIDTTDFETGTFTVEADDGDNTDTVNVEVVSEREDTTTSSDNATDTTTTTDGPTETTTTAEPTETTEEPTEETTTSSNTPGFGIAVALVALVGAALLALRREN</sequence>
<comment type="caution">
    <text evidence="20">The sequence shown here is derived from an EMBL/GenBank/DDBJ whole genome shotgun (WGS) entry which is preliminary data.</text>
</comment>
<evidence type="ECO:0000313" key="22">
    <source>
        <dbReference type="EMBL" id="MBS8128187.1"/>
    </source>
</evidence>
<dbReference type="EMBL" id="JAERQW010000006">
    <property type="protein sequence ID" value="MBS8128187.1"/>
    <property type="molecule type" value="Genomic_DNA"/>
</dbReference>
<evidence type="ECO:0000256" key="16">
    <source>
        <dbReference type="ARBA" id="ARBA00032079"/>
    </source>
</evidence>
<keyword evidence="7" id="KW-0134">Cell wall</keyword>